<gene>
    <name evidence="3" type="ORF">GCM10008939_11300</name>
</gene>
<proteinExistence type="predicted"/>
<dbReference type="SUPFAM" id="SSF54427">
    <property type="entry name" value="NTF2-like"/>
    <property type="match status" value="1"/>
</dbReference>
<dbReference type="GO" id="GO:0005516">
    <property type="term" value="F:calmodulin binding"/>
    <property type="evidence" value="ECO:0007669"/>
    <property type="project" value="InterPro"/>
</dbReference>
<feature type="chain" id="PRO_5037527205" description="Calcium/calmodulin-dependent protein kinase II association-domain domain-containing protein" evidence="1">
    <location>
        <begin position="22"/>
        <end position="156"/>
    </location>
</feature>
<dbReference type="GO" id="GO:0004683">
    <property type="term" value="F:calcium/calmodulin-dependent protein kinase activity"/>
    <property type="evidence" value="ECO:0007669"/>
    <property type="project" value="InterPro"/>
</dbReference>
<dbReference type="InterPro" id="IPR032710">
    <property type="entry name" value="NTF2-like_dom_sf"/>
</dbReference>
<dbReference type="Gene3D" id="3.10.450.50">
    <property type="match status" value="1"/>
</dbReference>
<dbReference type="Pfam" id="PF08332">
    <property type="entry name" value="CaMKII_AD"/>
    <property type="match status" value="1"/>
</dbReference>
<keyword evidence="4" id="KW-1185">Reference proteome</keyword>
<evidence type="ECO:0000256" key="1">
    <source>
        <dbReference type="SAM" id="SignalP"/>
    </source>
</evidence>
<sequence>MTRTITVLALTAALSSGSLTAAQQASTAAQVTSQSAQDAYLAWTQAINARQTANVVNLYSPNALLLPTVSSKIINSQEGRTEYFNGLLSRKNFMVQPQTQFVQPIAWNAAIVSGTYTFSYTDGEKTVSLPARFNFVFQKTGRTWTIINHHSSVLPQ</sequence>
<comment type="caution">
    <text evidence="3">The sequence shown here is derived from an EMBL/GenBank/DDBJ whole genome shotgun (WGS) entry which is preliminary data.</text>
</comment>
<protein>
    <recommendedName>
        <fullName evidence="2">Calcium/calmodulin-dependent protein kinase II association-domain domain-containing protein</fullName>
    </recommendedName>
</protein>
<feature type="signal peptide" evidence="1">
    <location>
        <begin position="1"/>
        <end position="21"/>
    </location>
</feature>
<dbReference type="EMBL" id="BMOE01000002">
    <property type="protein sequence ID" value="GGJ68589.1"/>
    <property type="molecule type" value="Genomic_DNA"/>
</dbReference>
<feature type="domain" description="Calcium/calmodulin-dependent protein kinase II association-domain" evidence="2">
    <location>
        <begin position="43"/>
        <end position="154"/>
    </location>
</feature>
<keyword evidence="1" id="KW-0732">Signal</keyword>
<evidence type="ECO:0000259" key="2">
    <source>
        <dbReference type="Pfam" id="PF08332"/>
    </source>
</evidence>
<dbReference type="RefSeq" id="WP_188961277.1">
    <property type="nucleotide sequence ID" value="NZ_BMOE01000002.1"/>
</dbReference>
<dbReference type="Proteomes" id="UP000635726">
    <property type="component" value="Unassembled WGS sequence"/>
</dbReference>
<reference evidence="3" key="1">
    <citation type="journal article" date="2014" name="Int. J. Syst. Evol. Microbiol.">
        <title>Complete genome sequence of Corynebacterium casei LMG S-19264T (=DSM 44701T), isolated from a smear-ripened cheese.</title>
        <authorList>
            <consortium name="US DOE Joint Genome Institute (JGI-PGF)"/>
            <person name="Walter F."/>
            <person name="Albersmeier A."/>
            <person name="Kalinowski J."/>
            <person name="Ruckert C."/>
        </authorList>
    </citation>
    <scope>NUCLEOTIDE SEQUENCE</scope>
    <source>
        <strain evidence="3">JCM 14371</strain>
    </source>
</reference>
<dbReference type="AlphaFoldDB" id="A0A917PAE2"/>
<evidence type="ECO:0000313" key="3">
    <source>
        <dbReference type="EMBL" id="GGJ68589.1"/>
    </source>
</evidence>
<evidence type="ECO:0000313" key="4">
    <source>
        <dbReference type="Proteomes" id="UP000635726"/>
    </source>
</evidence>
<accession>A0A917PAE2</accession>
<dbReference type="InterPro" id="IPR013543">
    <property type="entry name" value="Ca/CaM-dep_prot_kinase-assoc"/>
</dbReference>
<reference evidence="3" key="2">
    <citation type="submission" date="2020-09" db="EMBL/GenBank/DDBJ databases">
        <authorList>
            <person name="Sun Q."/>
            <person name="Ohkuma M."/>
        </authorList>
    </citation>
    <scope>NUCLEOTIDE SEQUENCE</scope>
    <source>
        <strain evidence="3">JCM 14371</strain>
    </source>
</reference>
<name>A0A917PAE2_9DEIO</name>
<organism evidence="3 4">
    <name type="scientific">Deinococcus aquiradiocola</name>
    <dbReference type="NCBI Taxonomy" id="393059"/>
    <lineage>
        <taxon>Bacteria</taxon>
        <taxon>Thermotogati</taxon>
        <taxon>Deinococcota</taxon>
        <taxon>Deinococci</taxon>
        <taxon>Deinococcales</taxon>
        <taxon>Deinococcaceae</taxon>
        <taxon>Deinococcus</taxon>
    </lineage>
</organism>